<evidence type="ECO:0000259" key="4">
    <source>
        <dbReference type="PROSITE" id="PS51123"/>
    </source>
</evidence>
<dbReference type="EMBL" id="JACVEL010000008">
    <property type="protein sequence ID" value="MBC9813129.1"/>
    <property type="molecule type" value="Genomic_DNA"/>
</dbReference>
<comment type="caution">
    <text evidence="5">The sequence shown here is derived from an EMBL/GenBank/DDBJ whole genome shotgun (WGS) entry which is preliminary data.</text>
</comment>
<dbReference type="Pfam" id="PF00691">
    <property type="entry name" value="OmpA"/>
    <property type="match status" value="1"/>
</dbReference>
<protein>
    <submittedName>
        <fullName evidence="5">OmpA family protein</fullName>
    </submittedName>
</protein>
<proteinExistence type="predicted"/>
<name>A0A8J6P6Z0_9FLAO</name>
<dbReference type="Proteomes" id="UP000652681">
    <property type="component" value="Unassembled WGS sequence"/>
</dbReference>
<feature type="domain" description="OmpA-like" evidence="4">
    <location>
        <begin position="265"/>
        <end position="388"/>
    </location>
</feature>
<evidence type="ECO:0000256" key="1">
    <source>
        <dbReference type="PROSITE-ProRule" id="PRU00473"/>
    </source>
</evidence>
<dbReference type="InterPro" id="IPR006665">
    <property type="entry name" value="OmpA-like"/>
</dbReference>
<dbReference type="GO" id="GO:0016020">
    <property type="term" value="C:membrane"/>
    <property type="evidence" value="ECO:0007669"/>
    <property type="project" value="UniProtKB-UniRule"/>
</dbReference>
<dbReference type="AlphaFoldDB" id="A0A8J6P6Z0"/>
<dbReference type="SUPFAM" id="SSF103088">
    <property type="entry name" value="OmpA-like"/>
    <property type="match status" value="1"/>
</dbReference>
<dbReference type="RefSeq" id="WP_216714390.1">
    <property type="nucleotide sequence ID" value="NZ_JACVEL010000008.1"/>
</dbReference>
<feature type="region of interest" description="Disordered" evidence="2">
    <location>
        <begin position="356"/>
        <end position="388"/>
    </location>
</feature>
<dbReference type="InterPro" id="IPR036737">
    <property type="entry name" value="OmpA-like_sf"/>
</dbReference>
<dbReference type="CDD" id="cd07185">
    <property type="entry name" value="OmpA_C-like"/>
    <property type="match status" value="1"/>
</dbReference>
<feature type="compositionally biased region" description="Basic and acidic residues" evidence="2">
    <location>
        <begin position="375"/>
        <end position="388"/>
    </location>
</feature>
<accession>A0A8J6P6Z0</accession>
<gene>
    <name evidence="5" type="ORF">H9Y05_11695</name>
</gene>
<evidence type="ECO:0000256" key="3">
    <source>
        <dbReference type="SAM" id="SignalP"/>
    </source>
</evidence>
<dbReference type="Gene3D" id="2.60.120.260">
    <property type="entry name" value="Galactose-binding domain-like"/>
    <property type="match status" value="1"/>
</dbReference>
<keyword evidence="3" id="KW-0732">Signal</keyword>
<evidence type="ECO:0000313" key="5">
    <source>
        <dbReference type="EMBL" id="MBC9813129.1"/>
    </source>
</evidence>
<evidence type="ECO:0000313" key="6">
    <source>
        <dbReference type="Proteomes" id="UP000652681"/>
    </source>
</evidence>
<keyword evidence="6" id="KW-1185">Reference proteome</keyword>
<evidence type="ECO:0000256" key="2">
    <source>
        <dbReference type="SAM" id="MobiDB-lite"/>
    </source>
</evidence>
<organism evidence="5 6">
    <name type="scientific">Taishania pollutisoli</name>
    <dbReference type="NCBI Taxonomy" id="2766479"/>
    <lineage>
        <taxon>Bacteria</taxon>
        <taxon>Pseudomonadati</taxon>
        <taxon>Bacteroidota</taxon>
        <taxon>Flavobacteriia</taxon>
        <taxon>Flavobacteriales</taxon>
        <taxon>Crocinitomicaceae</taxon>
        <taxon>Taishania</taxon>
    </lineage>
</organism>
<sequence length="388" mass="42630">MKRSIAVAMIGLSTTIAMGQQAESLVSNGSFESVDKQPKKLGSIESAIGWYSPTGARADLFIPNKKLPEIDAPSNIYGTEEAKDGSNYAGIVTYSHNNKVPRTYVANKLEVPLKKGEKYCVQFHVSMAEASSYASNQIGVHFSKKAFGTEAKESIIEKTHVLDENNKIFNAPFGWDRVCGVFEAEGGEKYITIGNFTSNENTKNVRNKKNSSSKVALIAAAYYYVDNISVTVIDESNPCDCAPTDPTEGYSKTVYQKAINISDDMTPAKKVESLQVFFGFGKTDLTKAGEDVLNIIVKQMKDNPNMKLQINGFSDAAEDQAAEDQQFFQGMDSKRVNAIFTYLTEKGIGETRLIAAPQGSAEQSSEITTSDEDDIKQAKNRRVEFKVR</sequence>
<dbReference type="PROSITE" id="PS51123">
    <property type="entry name" value="OMPA_2"/>
    <property type="match status" value="1"/>
</dbReference>
<feature type="chain" id="PRO_5035300581" evidence="3">
    <location>
        <begin position="20"/>
        <end position="388"/>
    </location>
</feature>
<dbReference type="Gene3D" id="3.30.1330.60">
    <property type="entry name" value="OmpA-like domain"/>
    <property type="match status" value="1"/>
</dbReference>
<reference evidence="5" key="1">
    <citation type="submission" date="2020-09" db="EMBL/GenBank/DDBJ databases">
        <title>Taishania pollutisoli gen. nov., sp. nov., Isolated from Tetrabromobisphenol A-Contaminated Soil.</title>
        <authorList>
            <person name="Chen Q."/>
        </authorList>
    </citation>
    <scope>NUCLEOTIDE SEQUENCE</scope>
    <source>
        <strain evidence="5">CZZ-1</strain>
    </source>
</reference>
<feature type="signal peptide" evidence="3">
    <location>
        <begin position="1"/>
        <end position="19"/>
    </location>
</feature>
<keyword evidence="1" id="KW-0472">Membrane</keyword>